<evidence type="ECO:0000313" key="6">
    <source>
        <dbReference type="Proteomes" id="UP000676246"/>
    </source>
</evidence>
<keyword evidence="5" id="KW-0808">Transferase</keyword>
<dbReference type="AlphaFoldDB" id="A0A940YC51"/>
<feature type="modified residue" description="N6-(pyridoxal phosphate)lysine" evidence="3">
    <location>
        <position position="188"/>
    </location>
</feature>
<dbReference type="PIRSF" id="PIRSF000390">
    <property type="entry name" value="PLP_StrS"/>
    <property type="match status" value="1"/>
</dbReference>
<dbReference type="PANTHER" id="PTHR30244">
    <property type="entry name" value="TRANSAMINASE"/>
    <property type="match status" value="1"/>
</dbReference>
<name>A0A940YC51_9BURK</name>
<dbReference type="NCBIfam" id="TIGR03588">
    <property type="entry name" value="PseC"/>
    <property type="match status" value="1"/>
</dbReference>
<dbReference type="InterPro" id="IPR015424">
    <property type="entry name" value="PyrdxlP-dep_Trfase"/>
</dbReference>
<comment type="similarity">
    <text evidence="1 4">Belongs to the DegT/DnrJ/EryC1 family.</text>
</comment>
<dbReference type="CDD" id="cd00616">
    <property type="entry name" value="AHBA_syn"/>
    <property type="match status" value="1"/>
</dbReference>
<evidence type="ECO:0000256" key="3">
    <source>
        <dbReference type="PIRSR" id="PIRSR000390-2"/>
    </source>
</evidence>
<sequence>MIPYGRQNITDADVAAVVEALRSDWITQGPAIPRFEQALAERVGARHGVAMCNATAALHVACMALGLGPGDRLWTSPITFVASANCGLYCGATVDFVDIDPRSYNMDVVALEAKLRAAQASGTLPKVVVPVHFAGQSCDMAAIRALGQRYGFRIIEDASHAVGGSYLGQPVGNCRYSDITVFSFHPVKIITTAEGGMAMTHDPALAQAMERLRSHGITRDPAQMDGAPEGGWDYQQIDLGYNYRLTDLQAALGHSQLSQLEGSVARRHAIAQRYDAELASLPLITPWQSPDAHSALHLYPIQVDPSRTAVSRRALFDGLRAAGIGVNVHYIPVHTQPHYRRLGFARGDFPVAEAYYANAVSLPMFPTLTEAEQGTVIAALRRLLG</sequence>
<dbReference type="Proteomes" id="UP000676246">
    <property type="component" value="Unassembled WGS sequence"/>
</dbReference>
<dbReference type="Gene3D" id="3.90.1150.10">
    <property type="entry name" value="Aspartate Aminotransferase, domain 1"/>
    <property type="match status" value="1"/>
</dbReference>
<dbReference type="SUPFAM" id="SSF53383">
    <property type="entry name" value="PLP-dependent transferases"/>
    <property type="match status" value="1"/>
</dbReference>
<keyword evidence="5" id="KW-0032">Aminotransferase</keyword>
<reference evidence="5 6" key="1">
    <citation type="submission" date="2021-04" db="EMBL/GenBank/DDBJ databases">
        <title>The genome sequence of Ideonella sp. 3Y2.</title>
        <authorList>
            <person name="Liu Y."/>
        </authorList>
    </citation>
    <scope>NUCLEOTIDE SEQUENCE [LARGE SCALE GENOMIC DNA]</scope>
    <source>
        <strain evidence="5 6">3Y2</strain>
    </source>
</reference>
<dbReference type="GO" id="GO:0030170">
    <property type="term" value="F:pyridoxal phosphate binding"/>
    <property type="evidence" value="ECO:0007669"/>
    <property type="project" value="TreeGrafter"/>
</dbReference>
<dbReference type="Gene3D" id="3.40.640.10">
    <property type="entry name" value="Type I PLP-dependent aspartate aminotransferase-like (Major domain)"/>
    <property type="match status" value="1"/>
</dbReference>
<dbReference type="GO" id="GO:0000271">
    <property type="term" value="P:polysaccharide biosynthetic process"/>
    <property type="evidence" value="ECO:0007669"/>
    <property type="project" value="TreeGrafter"/>
</dbReference>
<accession>A0A940YC51</accession>
<dbReference type="EC" id="2.6.1.92" evidence="5"/>
<dbReference type="InterPro" id="IPR015421">
    <property type="entry name" value="PyrdxlP-dep_Trfase_major"/>
</dbReference>
<dbReference type="Pfam" id="PF01041">
    <property type="entry name" value="DegT_DnrJ_EryC1"/>
    <property type="match status" value="1"/>
</dbReference>
<protein>
    <submittedName>
        <fullName evidence="5">UDP-4-amino-4, 6-dideoxy-N-acetyl-beta-L-altrosamine transaminase</fullName>
        <ecNumber evidence="5">2.6.1.92</ecNumber>
    </submittedName>
</protein>
<evidence type="ECO:0000256" key="4">
    <source>
        <dbReference type="RuleBase" id="RU004508"/>
    </source>
</evidence>
<organism evidence="5 6">
    <name type="scientific">Ideonella alba</name>
    <dbReference type="NCBI Taxonomy" id="2824118"/>
    <lineage>
        <taxon>Bacteria</taxon>
        <taxon>Pseudomonadati</taxon>
        <taxon>Pseudomonadota</taxon>
        <taxon>Betaproteobacteria</taxon>
        <taxon>Burkholderiales</taxon>
        <taxon>Sphaerotilaceae</taxon>
        <taxon>Ideonella</taxon>
    </lineage>
</organism>
<comment type="caution">
    <text evidence="5">The sequence shown here is derived from an EMBL/GenBank/DDBJ whole genome shotgun (WGS) entry which is preliminary data.</text>
</comment>
<gene>
    <name evidence="5" type="primary">pseC</name>
    <name evidence="5" type="ORF">KAK03_04035</name>
</gene>
<dbReference type="PANTHER" id="PTHR30244:SF34">
    <property type="entry name" value="DTDP-4-AMINO-4,6-DIDEOXYGALACTOSE TRANSAMINASE"/>
    <property type="match status" value="1"/>
</dbReference>
<feature type="active site" description="Proton acceptor" evidence="2">
    <location>
        <position position="188"/>
    </location>
</feature>
<dbReference type="GO" id="GO:0008483">
    <property type="term" value="F:transaminase activity"/>
    <property type="evidence" value="ECO:0007669"/>
    <property type="project" value="UniProtKB-KW"/>
</dbReference>
<keyword evidence="6" id="KW-1185">Reference proteome</keyword>
<dbReference type="EMBL" id="JAGQDD010000002">
    <property type="protein sequence ID" value="MBQ0929645.1"/>
    <property type="molecule type" value="Genomic_DNA"/>
</dbReference>
<dbReference type="InterPro" id="IPR000653">
    <property type="entry name" value="DegT/StrS_aminotransferase"/>
</dbReference>
<dbReference type="InterPro" id="IPR020026">
    <property type="entry name" value="PseC"/>
</dbReference>
<evidence type="ECO:0000256" key="1">
    <source>
        <dbReference type="ARBA" id="ARBA00037999"/>
    </source>
</evidence>
<dbReference type="RefSeq" id="WP_210851903.1">
    <property type="nucleotide sequence ID" value="NZ_JAGQDD010000002.1"/>
</dbReference>
<evidence type="ECO:0000313" key="5">
    <source>
        <dbReference type="EMBL" id="MBQ0929645.1"/>
    </source>
</evidence>
<proteinExistence type="inferred from homology"/>
<keyword evidence="3 4" id="KW-0663">Pyridoxal phosphate</keyword>
<evidence type="ECO:0000256" key="2">
    <source>
        <dbReference type="PIRSR" id="PIRSR000390-1"/>
    </source>
</evidence>
<dbReference type="InterPro" id="IPR015422">
    <property type="entry name" value="PyrdxlP-dep_Trfase_small"/>
</dbReference>